<dbReference type="PANTHER" id="PTHR11101:SF80">
    <property type="entry name" value="PHOSPHATE TRANSPORTER"/>
    <property type="match status" value="1"/>
</dbReference>
<evidence type="ECO:0000256" key="3">
    <source>
        <dbReference type="ARBA" id="ARBA00022692"/>
    </source>
</evidence>
<dbReference type="RefSeq" id="WP_074786639.1">
    <property type="nucleotide sequence ID" value="NZ_FOBO01000010.1"/>
</dbReference>
<feature type="transmembrane region" description="Helical" evidence="6">
    <location>
        <begin position="34"/>
        <end position="55"/>
    </location>
</feature>
<proteinExistence type="inferred from homology"/>
<dbReference type="GO" id="GO:0035435">
    <property type="term" value="P:phosphate ion transmembrane transport"/>
    <property type="evidence" value="ECO:0007669"/>
    <property type="project" value="TreeGrafter"/>
</dbReference>
<gene>
    <name evidence="7" type="ORF">SAMN04488077_110139</name>
</gene>
<feature type="transmembrane region" description="Helical" evidence="6">
    <location>
        <begin position="413"/>
        <end position="431"/>
    </location>
</feature>
<feature type="transmembrane region" description="Helical" evidence="6">
    <location>
        <begin position="235"/>
        <end position="253"/>
    </location>
</feature>
<dbReference type="Proteomes" id="UP000182160">
    <property type="component" value="Unassembled WGS sequence"/>
</dbReference>
<keyword evidence="6" id="KW-0592">Phosphate transport</keyword>
<protein>
    <recommendedName>
        <fullName evidence="6">Phosphate transporter</fullName>
    </recommendedName>
</protein>
<evidence type="ECO:0000256" key="4">
    <source>
        <dbReference type="ARBA" id="ARBA00022989"/>
    </source>
</evidence>
<feature type="transmembrane region" description="Helical" evidence="6">
    <location>
        <begin position="349"/>
        <end position="368"/>
    </location>
</feature>
<dbReference type="AlphaFoldDB" id="A0A1H8CYX8"/>
<evidence type="ECO:0000313" key="7">
    <source>
        <dbReference type="EMBL" id="SEM99634.1"/>
    </source>
</evidence>
<organism evidence="7 8">
    <name type="scientific">Roseovarius tolerans</name>
    <dbReference type="NCBI Taxonomy" id="74031"/>
    <lineage>
        <taxon>Bacteria</taxon>
        <taxon>Pseudomonadati</taxon>
        <taxon>Pseudomonadota</taxon>
        <taxon>Alphaproteobacteria</taxon>
        <taxon>Rhodobacterales</taxon>
        <taxon>Roseobacteraceae</taxon>
        <taxon>Roseovarius</taxon>
    </lineage>
</organism>
<evidence type="ECO:0000256" key="6">
    <source>
        <dbReference type="RuleBase" id="RU363058"/>
    </source>
</evidence>
<feature type="transmembrane region" description="Helical" evidence="6">
    <location>
        <begin position="259"/>
        <end position="281"/>
    </location>
</feature>
<feature type="transmembrane region" description="Helical" evidence="6">
    <location>
        <begin position="62"/>
        <end position="80"/>
    </location>
</feature>
<dbReference type="Pfam" id="PF01384">
    <property type="entry name" value="PHO4"/>
    <property type="match status" value="1"/>
</dbReference>
<keyword evidence="5 6" id="KW-0472">Membrane</keyword>
<feature type="transmembrane region" description="Helical" evidence="6">
    <location>
        <begin position="388"/>
        <end position="407"/>
    </location>
</feature>
<feature type="transmembrane region" description="Helical" evidence="6">
    <location>
        <begin position="196"/>
        <end position="215"/>
    </location>
</feature>
<evidence type="ECO:0000313" key="8">
    <source>
        <dbReference type="Proteomes" id="UP000182160"/>
    </source>
</evidence>
<evidence type="ECO:0000256" key="1">
    <source>
        <dbReference type="ARBA" id="ARBA00004141"/>
    </source>
</evidence>
<accession>A0A1H8CYX8</accession>
<dbReference type="PANTHER" id="PTHR11101">
    <property type="entry name" value="PHOSPHATE TRANSPORTER"/>
    <property type="match status" value="1"/>
</dbReference>
<reference evidence="7 8" key="1">
    <citation type="submission" date="2016-10" db="EMBL/GenBank/DDBJ databases">
        <authorList>
            <person name="de Groot N.N."/>
        </authorList>
    </citation>
    <scope>NUCLEOTIDE SEQUENCE [LARGE SCALE GENOMIC DNA]</scope>
    <source>
        <strain evidence="7 8">DSM 11457</strain>
    </source>
</reference>
<evidence type="ECO:0000256" key="2">
    <source>
        <dbReference type="ARBA" id="ARBA00022448"/>
    </source>
</evidence>
<evidence type="ECO:0000256" key="5">
    <source>
        <dbReference type="ARBA" id="ARBA00023136"/>
    </source>
</evidence>
<keyword evidence="4 6" id="KW-1133">Transmembrane helix</keyword>
<dbReference type="EMBL" id="FOBO01000010">
    <property type="protein sequence ID" value="SEM99634.1"/>
    <property type="molecule type" value="Genomic_DNA"/>
</dbReference>
<dbReference type="GO" id="GO:0005315">
    <property type="term" value="F:phosphate transmembrane transporter activity"/>
    <property type="evidence" value="ECO:0007669"/>
    <property type="project" value="InterPro"/>
</dbReference>
<feature type="transmembrane region" description="Helical" evidence="6">
    <location>
        <begin position="302"/>
        <end position="321"/>
    </location>
</feature>
<comment type="subcellular location">
    <subcellularLocation>
        <location evidence="1 6">Membrane</location>
        <topology evidence="1 6">Multi-pass membrane protein</topology>
    </subcellularLocation>
</comment>
<comment type="similarity">
    <text evidence="6">Belongs to the inorganic phosphate transporter (PiT) (TC 2.A.20) family.</text>
</comment>
<dbReference type="GO" id="GO:0016020">
    <property type="term" value="C:membrane"/>
    <property type="evidence" value="ECO:0007669"/>
    <property type="project" value="UniProtKB-SubCell"/>
</dbReference>
<feature type="transmembrane region" description="Helical" evidence="6">
    <location>
        <begin position="463"/>
        <end position="488"/>
    </location>
</feature>
<feature type="transmembrane region" description="Helical" evidence="6">
    <location>
        <begin position="139"/>
        <end position="159"/>
    </location>
</feature>
<keyword evidence="3 6" id="KW-0812">Transmembrane</keyword>
<name>A0A1H8CYX8_9RHOB</name>
<sequence>MAGSPDSKQWNTVDKDLNKISQVEYATAYISRPLVAPGVALAFMVMAGLAAALLFGTTPVNIVVIAAAVIGAYMAINIGANDVANNMGPAVGANALSMGGAIAIAAIFESAGALVAGGDVVSTISKGIIDPTSVAETRAFIWAMMAALLSAALWINLATWVGAPVSTTHSVVGGVMGAGIAAAGLGAVNWPTMGAIAASWVISPVLGGVIAAAFLALIKSRILYQEDKIAAARRWVPILVAIMAGAFAAYLALKGLKKVLPITMQSALLIGLALGLMTYVVTRPLIARKSRGMENRNKSVKVLFAMPLVLSAALLSFAHGANDVANAVGPLAAIVHASDLGGVASQVSIPAWVMVIGAFGISFGLFLFGPKLIRMVGGQITKLNPMRAYCVALSAAITVIVASWLGLPVSSTHIAVGAVFGVGFFREWHMARRRRVLNNARPDPMRIAPEERRRRKLVRRSHFLTIIAAWVITVPAAALMSSVIFVLLNSLIR</sequence>
<keyword evidence="2 6" id="KW-0813">Transport</keyword>
<dbReference type="InterPro" id="IPR001204">
    <property type="entry name" value="Phos_transporter"/>
</dbReference>